<evidence type="ECO:0000313" key="2">
    <source>
        <dbReference type="EMBL" id="KAL0634990.1"/>
    </source>
</evidence>
<comment type="caution">
    <text evidence="2">The sequence shown here is derived from an EMBL/GenBank/DDBJ whole genome shotgun (WGS) entry which is preliminary data.</text>
</comment>
<feature type="compositionally biased region" description="Pro residues" evidence="1">
    <location>
        <begin position="44"/>
        <end position="54"/>
    </location>
</feature>
<evidence type="ECO:0000256" key="1">
    <source>
        <dbReference type="SAM" id="MobiDB-lite"/>
    </source>
</evidence>
<reference evidence="2 3" key="1">
    <citation type="submission" date="2024-02" db="EMBL/GenBank/DDBJ databases">
        <title>Discinaceae phylogenomics.</title>
        <authorList>
            <person name="Dirks A.C."/>
            <person name="James T.Y."/>
        </authorList>
    </citation>
    <scope>NUCLEOTIDE SEQUENCE [LARGE SCALE GENOMIC DNA]</scope>
    <source>
        <strain evidence="2 3">ACD0624</strain>
    </source>
</reference>
<feature type="region of interest" description="Disordered" evidence="1">
    <location>
        <begin position="12"/>
        <end position="63"/>
    </location>
</feature>
<protein>
    <submittedName>
        <fullName evidence="2">Uncharacterized protein</fullName>
    </submittedName>
</protein>
<sequence length="252" mass="27775">VLLETLVIIRDNMKKAEETKPESPSPPAPTQSAPKNYASVAATPKPPPPPPKKATPPTIHGWPFNKTQRQLIVQLTETPPAHVTDDLLLSTANEATKNTTTRFCLTRRSQKGNLVILTVPSIAASEGLKQQQQLHDAFKTLGYSTGTIRQNAIWTRLLVHNIPTALWAEASAKTASAIEETYPLITQSRPPRWLTTNAQREGKPHSTMVITIPFAADLDTLGLKYLTLFNKDCKLALYQHLPTPAPRLTNKT</sequence>
<name>A0ABR3GGS7_9PEZI</name>
<dbReference type="EMBL" id="JBBBZM010000080">
    <property type="protein sequence ID" value="KAL0634990.1"/>
    <property type="molecule type" value="Genomic_DNA"/>
</dbReference>
<proteinExistence type="predicted"/>
<keyword evidence="3" id="KW-1185">Reference proteome</keyword>
<evidence type="ECO:0000313" key="3">
    <source>
        <dbReference type="Proteomes" id="UP001447188"/>
    </source>
</evidence>
<feature type="compositionally biased region" description="Basic and acidic residues" evidence="1">
    <location>
        <begin position="12"/>
        <end position="21"/>
    </location>
</feature>
<feature type="non-terminal residue" evidence="2">
    <location>
        <position position="1"/>
    </location>
</feature>
<accession>A0ABR3GGS7</accession>
<gene>
    <name evidence="2" type="ORF">Q9L58_006108</name>
</gene>
<organism evidence="2 3">
    <name type="scientific">Discina gigas</name>
    <dbReference type="NCBI Taxonomy" id="1032678"/>
    <lineage>
        <taxon>Eukaryota</taxon>
        <taxon>Fungi</taxon>
        <taxon>Dikarya</taxon>
        <taxon>Ascomycota</taxon>
        <taxon>Pezizomycotina</taxon>
        <taxon>Pezizomycetes</taxon>
        <taxon>Pezizales</taxon>
        <taxon>Discinaceae</taxon>
        <taxon>Discina</taxon>
    </lineage>
</organism>
<dbReference type="Proteomes" id="UP001447188">
    <property type="component" value="Unassembled WGS sequence"/>
</dbReference>